<dbReference type="PANTHER" id="PTHR33525:SF3">
    <property type="entry name" value="RIBONUCLEASE Y"/>
    <property type="match status" value="1"/>
</dbReference>
<dbReference type="PANTHER" id="PTHR33525">
    <property type="match status" value="1"/>
</dbReference>
<dbReference type="Proteomes" id="UP000320176">
    <property type="component" value="Unassembled WGS sequence"/>
</dbReference>
<evidence type="ECO:0000313" key="3">
    <source>
        <dbReference type="Proteomes" id="UP000320176"/>
    </source>
</evidence>
<accession>A0A5C6AQE1</accession>
<organism evidence="2 3">
    <name type="scientific">Stieleria varia</name>
    <dbReference type="NCBI Taxonomy" id="2528005"/>
    <lineage>
        <taxon>Bacteria</taxon>
        <taxon>Pseudomonadati</taxon>
        <taxon>Planctomycetota</taxon>
        <taxon>Planctomycetia</taxon>
        <taxon>Pirellulales</taxon>
        <taxon>Pirellulaceae</taxon>
        <taxon>Stieleria</taxon>
    </lineage>
</organism>
<evidence type="ECO:0000313" key="2">
    <source>
        <dbReference type="EMBL" id="TWU02165.1"/>
    </source>
</evidence>
<sequence length="274" mass="29754">MSTIDFDFQIPPFSATASQILAEINSPDVQVSQLIKLIECEPTIGSQVLRMANSPVYGCRREISTIGHAIVILGFRTVAQQAIAAATGVVFNSANDECGDARRQTYRESLSVATTGRVLSHHLRIANPDEAFLSGVMHDIGKLVLFQHAGSTYTEMLSEHPDGRTSDREIAHFGVSHPGLGKACGLKWGLPYTINKAIETHHDSVCELDSPLSQVVVMANYVARRWQIGFGLEAEIPVHADIEERIGDVDAASIRDEIADQFAAVEEICLGQAS</sequence>
<name>A0A5C6AQE1_9BACT</name>
<feature type="domain" description="HDOD" evidence="1">
    <location>
        <begin position="10"/>
        <end position="204"/>
    </location>
</feature>
<dbReference type="RefSeq" id="WP_197454655.1">
    <property type="nucleotide sequence ID" value="NZ_CP151726.1"/>
</dbReference>
<dbReference type="InterPro" id="IPR013976">
    <property type="entry name" value="HDOD"/>
</dbReference>
<protein>
    <submittedName>
        <fullName evidence="2">HDOD domain protein</fullName>
    </submittedName>
</protein>
<dbReference type="PROSITE" id="PS51833">
    <property type="entry name" value="HDOD"/>
    <property type="match status" value="1"/>
</dbReference>
<dbReference type="AlphaFoldDB" id="A0A5C6AQE1"/>
<evidence type="ECO:0000259" key="1">
    <source>
        <dbReference type="PROSITE" id="PS51833"/>
    </source>
</evidence>
<reference evidence="2 3" key="1">
    <citation type="submission" date="2019-02" db="EMBL/GenBank/DDBJ databases">
        <title>Deep-cultivation of Planctomycetes and their phenomic and genomic characterization uncovers novel biology.</title>
        <authorList>
            <person name="Wiegand S."/>
            <person name="Jogler M."/>
            <person name="Boedeker C."/>
            <person name="Pinto D."/>
            <person name="Vollmers J."/>
            <person name="Rivas-Marin E."/>
            <person name="Kohn T."/>
            <person name="Peeters S.H."/>
            <person name="Heuer A."/>
            <person name="Rast P."/>
            <person name="Oberbeckmann S."/>
            <person name="Bunk B."/>
            <person name="Jeske O."/>
            <person name="Meyerdierks A."/>
            <person name="Storesund J.E."/>
            <person name="Kallscheuer N."/>
            <person name="Luecker S."/>
            <person name="Lage O.M."/>
            <person name="Pohl T."/>
            <person name="Merkel B.J."/>
            <person name="Hornburger P."/>
            <person name="Mueller R.-W."/>
            <person name="Bruemmer F."/>
            <person name="Labrenz M."/>
            <person name="Spormann A.M."/>
            <person name="Op Den Camp H."/>
            <person name="Overmann J."/>
            <person name="Amann R."/>
            <person name="Jetten M.S.M."/>
            <person name="Mascher T."/>
            <person name="Medema M.H."/>
            <person name="Devos D.P."/>
            <person name="Kaster A.-K."/>
            <person name="Ovreas L."/>
            <person name="Rohde M."/>
            <person name="Galperin M.Y."/>
            <person name="Jogler C."/>
        </authorList>
    </citation>
    <scope>NUCLEOTIDE SEQUENCE [LARGE SCALE GENOMIC DNA]</scope>
    <source>
        <strain evidence="2 3">Pla52n</strain>
    </source>
</reference>
<comment type="caution">
    <text evidence="2">The sequence shown here is derived from an EMBL/GenBank/DDBJ whole genome shotgun (WGS) entry which is preliminary data.</text>
</comment>
<dbReference type="Pfam" id="PF08668">
    <property type="entry name" value="HDOD"/>
    <property type="match status" value="1"/>
</dbReference>
<proteinExistence type="predicted"/>
<dbReference type="InterPro" id="IPR052340">
    <property type="entry name" value="RNase_Y/CdgJ"/>
</dbReference>
<dbReference type="Gene3D" id="1.10.3210.10">
    <property type="entry name" value="Hypothetical protein af1432"/>
    <property type="match status" value="1"/>
</dbReference>
<dbReference type="SUPFAM" id="SSF109604">
    <property type="entry name" value="HD-domain/PDEase-like"/>
    <property type="match status" value="1"/>
</dbReference>
<dbReference type="EMBL" id="SJPN01000004">
    <property type="protein sequence ID" value="TWU02165.1"/>
    <property type="molecule type" value="Genomic_DNA"/>
</dbReference>
<gene>
    <name evidence="2" type="ORF">Pla52n_32140</name>
</gene>
<keyword evidence="3" id="KW-1185">Reference proteome</keyword>